<reference evidence="2 3" key="1">
    <citation type="submission" date="2024-02" db="EMBL/GenBank/DDBJ databases">
        <title>A novel Wenzhouxiangellaceae bacterium, isolated from coastal sediments.</title>
        <authorList>
            <person name="Du Z.-J."/>
            <person name="Ye Y.-Q."/>
            <person name="Zhang X.-Y."/>
        </authorList>
    </citation>
    <scope>NUCLEOTIDE SEQUENCE [LARGE SCALE GENOMIC DNA]</scope>
    <source>
        <strain evidence="2 3">CH-27</strain>
    </source>
</reference>
<gene>
    <name evidence="2" type="ORF">V3330_17230</name>
</gene>
<dbReference type="Gene3D" id="3.90.550.10">
    <property type="entry name" value="Spore Coat Polysaccharide Biosynthesis Protein SpsA, Chain A"/>
    <property type="match status" value="1"/>
</dbReference>
<dbReference type="EC" id="2.4.-.-" evidence="2"/>
<organism evidence="2 3">
    <name type="scientific">Elongatibacter sediminis</name>
    <dbReference type="NCBI Taxonomy" id="3119006"/>
    <lineage>
        <taxon>Bacteria</taxon>
        <taxon>Pseudomonadati</taxon>
        <taxon>Pseudomonadota</taxon>
        <taxon>Gammaproteobacteria</taxon>
        <taxon>Chromatiales</taxon>
        <taxon>Wenzhouxiangellaceae</taxon>
        <taxon>Elongatibacter</taxon>
    </lineage>
</organism>
<dbReference type="EMBL" id="JAZHOG010000013">
    <property type="protein sequence ID" value="MEJ8569372.1"/>
    <property type="molecule type" value="Genomic_DNA"/>
</dbReference>
<dbReference type="Pfam" id="PF00535">
    <property type="entry name" value="Glycos_transf_2"/>
    <property type="match status" value="1"/>
</dbReference>
<dbReference type="RefSeq" id="WP_354696694.1">
    <property type="nucleotide sequence ID" value="NZ_JAZHOG010000013.1"/>
</dbReference>
<sequence length="235" mass="26945">MSTSHEPLLSILIPTLDSRRELLDGLVGELERQAEHQGASTDVEILLRRDDGSEPVGAKRNRLLAAASGRFVVFVDDDDRVGEQYVSRILEAIRSHPAADCISLRGEIRFRGRHPRPLIHSVRYHDWRHCAGRYLRPPCHITPIRRDIAREYAFAEVDRAEDMDWSLRISRAGALRNEVLLDDVLYFYQCRQRFITRWFLDVSQPLRHLLGLKSVNLLALHKRAKPRVDSAGPGS</sequence>
<dbReference type="InterPro" id="IPR001173">
    <property type="entry name" value="Glyco_trans_2-like"/>
</dbReference>
<keyword evidence="2" id="KW-0328">Glycosyltransferase</keyword>
<dbReference type="InterPro" id="IPR029044">
    <property type="entry name" value="Nucleotide-diphossugar_trans"/>
</dbReference>
<feature type="domain" description="Glycosyltransferase 2-like" evidence="1">
    <location>
        <begin position="55"/>
        <end position="119"/>
    </location>
</feature>
<protein>
    <submittedName>
        <fullName evidence="2">Glycosyltransferase</fullName>
        <ecNumber evidence="2">2.4.-.-</ecNumber>
    </submittedName>
</protein>
<keyword evidence="2" id="KW-0808">Transferase</keyword>
<proteinExistence type="predicted"/>
<comment type="caution">
    <text evidence="2">The sequence shown here is derived from an EMBL/GenBank/DDBJ whole genome shotgun (WGS) entry which is preliminary data.</text>
</comment>
<dbReference type="SUPFAM" id="SSF53448">
    <property type="entry name" value="Nucleotide-diphospho-sugar transferases"/>
    <property type="match status" value="1"/>
</dbReference>
<accession>A0AAW9RB97</accession>
<name>A0AAW9RB97_9GAMM</name>
<dbReference type="Proteomes" id="UP001359886">
    <property type="component" value="Unassembled WGS sequence"/>
</dbReference>
<keyword evidence="3" id="KW-1185">Reference proteome</keyword>
<evidence type="ECO:0000313" key="2">
    <source>
        <dbReference type="EMBL" id="MEJ8569372.1"/>
    </source>
</evidence>
<evidence type="ECO:0000259" key="1">
    <source>
        <dbReference type="Pfam" id="PF00535"/>
    </source>
</evidence>
<dbReference type="GO" id="GO:0016757">
    <property type="term" value="F:glycosyltransferase activity"/>
    <property type="evidence" value="ECO:0007669"/>
    <property type="project" value="UniProtKB-KW"/>
</dbReference>
<evidence type="ECO:0000313" key="3">
    <source>
        <dbReference type="Proteomes" id="UP001359886"/>
    </source>
</evidence>
<dbReference type="AlphaFoldDB" id="A0AAW9RB97"/>